<dbReference type="Proteomes" id="UP000283433">
    <property type="component" value="Unassembled WGS sequence"/>
</dbReference>
<dbReference type="NCBIfam" id="TIGR04247">
    <property type="entry name" value="NosD_copper_fam"/>
    <property type="match status" value="1"/>
</dbReference>
<reference evidence="5 6" key="1">
    <citation type="submission" date="2016-07" db="EMBL/GenBank/DDBJ databases">
        <title>Genome of Pelobium manganitolerans.</title>
        <authorList>
            <person name="Wu S."/>
            <person name="Wang G."/>
        </authorList>
    </citation>
    <scope>NUCLEOTIDE SEQUENCE [LARGE SCALE GENOMIC DNA]</scope>
    <source>
        <strain evidence="5 6">YS-25</strain>
    </source>
</reference>
<organism evidence="5 6">
    <name type="scientific">Pelobium manganitolerans</name>
    <dbReference type="NCBI Taxonomy" id="1842495"/>
    <lineage>
        <taxon>Bacteria</taxon>
        <taxon>Pseudomonadati</taxon>
        <taxon>Bacteroidota</taxon>
        <taxon>Sphingobacteriia</taxon>
        <taxon>Sphingobacteriales</taxon>
        <taxon>Sphingobacteriaceae</taxon>
        <taxon>Pelobium</taxon>
    </lineage>
</organism>
<sequence>MYLLRYIIYFTLSFFIVFGNAQAKTIVVKSGAKPQSLKEAIAMAQNGDTIVVQKGIYASHNTVVNKSLTILGKNRPVLDAQFKDEVLTVTASNVKIEGFLLRNSKTGDLRDYAGLRIFGASNVHVNDNILENNFFGIYISDSHRVSVTNNKVTGNNNRRQAGNGIQAWKSDHITITGNQVTAHRDGIYFEFVQNSHIKDNSSEKNLRYGLHFMFSNDNSYIHNQFKNNQAGVAVMYSKRIKMQYNQFNENWGSSIYGLLLKEILDSQIAHNTFYKNTSAIFMESCNRNKIYSNSFSNNGLALRVLSNCQDNNFTLNNFKGNTFDVTTNGDLLENHFAHNYWDKYEGYDLNKDGIGDVPFRPVSLYAQIMERIPQSVILMRSFIVNLLDKVERSIPSITPLSVKDDSPQMKPWKI</sequence>
<dbReference type="AlphaFoldDB" id="A0A419S3N6"/>
<keyword evidence="6" id="KW-1185">Reference proteome</keyword>
<dbReference type="InterPro" id="IPR006626">
    <property type="entry name" value="PbH1"/>
</dbReference>
<dbReference type="Pfam" id="PF05048">
    <property type="entry name" value="NosD"/>
    <property type="match status" value="1"/>
</dbReference>
<evidence type="ECO:0000313" key="5">
    <source>
        <dbReference type="EMBL" id="RKD13893.1"/>
    </source>
</evidence>
<dbReference type="PANTHER" id="PTHR22990:SF15">
    <property type="entry name" value="F-BOX ONLY PROTEIN 10"/>
    <property type="match status" value="1"/>
</dbReference>
<dbReference type="InterPro" id="IPR012334">
    <property type="entry name" value="Pectin_lyas_fold"/>
</dbReference>
<comment type="caution">
    <text evidence="5">The sequence shown here is derived from an EMBL/GenBank/DDBJ whole genome shotgun (WGS) entry which is preliminary data.</text>
</comment>
<evidence type="ECO:0000313" key="6">
    <source>
        <dbReference type="Proteomes" id="UP000283433"/>
    </source>
</evidence>
<dbReference type="InterPro" id="IPR011050">
    <property type="entry name" value="Pectin_lyase_fold/virulence"/>
</dbReference>
<dbReference type="OrthoDB" id="9767990at2"/>
<proteinExistence type="predicted"/>
<dbReference type="SUPFAM" id="SSF51126">
    <property type="entry name" value="Pectin lyase-like"/>
    <property type="match status" value="1"/>
</dbReference>
<gene>
    <name evidence="5" type="ORF">BCY91_08990</name>
</gene>
<dbReference type="Gene3D" id="2.160.20.10">
    <property type="entry name" value="Single-stranded right-handed beta-helix, Pectin lyase-like"/>
    <property type="match status" value="2"/>
</dbReference>
<dbReference type="InterPro" id="IPR026464">
    <property type="entry name" value="NosD_copper_fam"/>
</dbReference>
<comment type="pathway">
    <text evidence="1">Protein modification; protein ubiquitination.</text>
</comment>
<dbReference type="InterPro" id="IPR006633">
    <property type="entry name" value="Carb-bd_sugar_hydrolysis-dom"/>
</dbReference>
<name>A0A419S3N6_9SPHI</name>
<dbReference type="InterPro" id="IPR007742">
    <property type="entry name" value="NosD_dom"/>
</dbReference>
<dbReference type="NCBIfam" id="TIGR03804">
    <property type="entry name" value="para_beta_helix"/>
    <property type="match status" value="1"/>
</dbReference>
<feature type="domain" description="Carbohydrate-binding/sugar hydrolysis" evidence="4">
    <location>
        <begin position="44"/>
        <end position="190"/>
    </location>
</feature>
<dbReference type="EMBL" id="MBTA01000027">
    <property type="protein sequence ID" value="RKD13893.1"/>
    <property type="molecule type" value="Genomic_DNA"/>
</dbReference>
<accession>A0A419S3N6</accession>
<evidence type="ECO:0000256" key="2">
    <source>
        <dbReference type="ARBA" id="ARBA00022737"/>
    </source>
</evidence>
<keyword evidence="2" id="KW-0677">Repeat</keyword>
<dbReference type="InterPro" id="IPR022441">
    <property type="entry name" value="Para_beta_helix_rpt-2"/>
</dbReference>
<dbReference type="SMART" id="SM00722">
    <property type="entry name" value="CASH"/>
    <property type="match status" value="1"/>
</dbReference>
<evidence type="ECO:0000256" key="1">
    <source>
        <dbReference type="ARBA" id="ARBA00004906"/>
    </source>
</evidence>
<dbReference type="InterPro" id="IPR051550">
    <property type="entry name" value="SCF-Subunits/Alg-Epimerases"/>
</dbReference>
<dbReference type="PANTHER" id="PTHR22990">
    <property type="entry name" value="F-BOX ONLY PROTEIN"/>
    <property type="match status" value="1"/>
</dbReference>
<keyword evidence="3" id="KW-0833">Ubl conjugation pathway</keyword>
<evidence type="ECO:0000256" key="3">
    <source>
        <dbReference type="ARBA" id="ARBA00022786"/>
    </source>
</evidence>
<dbReference type="SMART" id="SM00710">
    <property type="entry name" value="PbH1"/>
    <property type="match status" value="9"/>
</dbReference>
<evidence type="ECO:0000259" key="4">
    <source>
        <dbReference type="SMART" id="SM00722"/>
    </source>
</evidence>
<protein>
    <submittedName>
        <fullName evidence="5">Nitrous oxide reductase</fullName>
    </submittedName>
</protein>